<dbReference type="PANTHER" id="PTHR11006">
    <property type="entry name" value="PROTEIN ARGININE N-METHYLTRANSFERASE"/>
    <property type="match status" value="1"/>
</dbReference>
<comment type="caution">
    <text evidence="1">The sequence shown here is derived from an EMBL/GenBank/DDBJ whole genome shotgun (WGS) entry which is preliminary data.</text>
</comment>
<dbReference type="InterPro" id="IPR025799">
    <property type="entry name" value="Arg_MeTrfase"/>
</dbReference>
<dbReference type="PANTHER" id="PTHR11006:SF53">
    <property type="entry name" value="PROTEIN ARGININE N-METHYLTRANSFERASE 3"/>
    <property type="match status" value="1"/>
</dbReference>
<dbReference type="STRING" id="76021.BS329_17045"/>
<dbReference type="OrthoDB" id="5383291at2"/>
<dbReference type="PROSITE" id="PS51678">
    <property type="entry name" value="SAM_MT_PRMT"/>
    <property type="match status" value="1"/>
</dbReference>
<evidence type="ECO:0000313" key="1">
    <source>
        <dbReference type="EMBL" id="OLZ51485.1"/>
    </source>
</evidence>
<dbReference type="CDD" id="cd02440">
    <property type="entry name" value="AdoMet_MTases"/>
    <property type="match status" value="1"/>
</dbReference>
<accession>A0A1R0KTU8</accession>
<name>A0A1R0KTU8_9PSEU</name>
<dbReference type="GO" id="GO:0042054">
    <property type="term" value="F:histone methyltransferase activity"/>
    <property type="evidence" value="ECO:0007669"/>
    <property type="project" value="TreeGrafter"/>
</dbReference>
<evidence type="ECO:0000313" key="2">
    <source>
        <dbReference type="Proteomes" id="UP000187486"/>
    </source>
</evidence>
<proteinExistence type="predicted"/>
<protein>
    <recommendedName>
        <fullName evidence="3">SAM-dependent methyltransferase</fullName>
    </recommendedName>
</protein>
<sequence>MSTASRIRTISVSGNDLAVRVSTDEDPAEDSPILLPSLGEYPVYDDFSYEYMIADELRTEAYRAALRALAPGKVVLDIGTGQDAIWAVTAANAGATRVYAIEVIPDIAEKARQSVEAAGLTDKVTILEGLSTRITLPERVDVLVSEIIGAIGGSEGAESVLDDARRRFLKPGGASIPHRCVTTVAAVDTSTVLPAGDLAFSPLFLRDLEQIFASVGYPFDLRLCLLGLEQAEFLSPQAEVEDLCFTRPMPGEGVDDVDLPVTKAGRMHGLALGMRLWIMPEEDRPIDSLAQQTSWCPVYVPLSMDGIAVERDDRIKLKIRRSLSDDGVHPDYEITGRILRAGMSTVDIAWRSPHHGTTFRGSAPYRSLFPDPA</sequence>
<dbReference type="Gene3D" id="3.40.50.150">
    <property type="entry name" value="Vaccinia Virus protein VP39"/>
    <property type="match status" value="1"/>
</dbReference>
<organism evidence="1 2">
    <name type="scientific">Amycolatopsis coloradensis</name>
    <dbReference type="NCBI Taxonomy" id="76021"/>
    <lineage>
        <taxon>Bacteria</taxon>
        <taxon>Bacillati</taxon>
        <taxon>Actinomycetota</taxon>
        <taxon>Actinomycetes</taxon>
        <taxon>Pseudonocardiales</taxon>
        <taxon>Pseudonocardiaceae</taxon>
        <taxon>Amycolatopsis</taxon>
    </lineage>
</organism>
<dbReference type="Pfam" id="PF01135">
    <property type="entry name" value="PCMT"/>
    <property type="match status" value="1"/>
</dbReference>
<gene>
    <name evidence="1" type="ORF">BS329_17045</name>
</gene>
<reference evidence="1 2" key="1">
    <citation type="submission" date="2016-01" db="EMBL/GenBank/DDBJ databases">
        <title>Amycolatopsis coloradensis genome sequencing and assembly.</title>
        <authorList>
            <person name="Mayilraj S."/>
        </authorList>
    </citation>
    <scope>NUCLEOTIDE SEQUENCE [LARGE SCALE GENOMIC DNA]</scope>
    <source>
        <strain evidence="1 2">DSM 44225</strain>
    </source>
</reference>
<evidence type="ECO:0008006" key="3">
    <source>
        <dbReference type="Google" id="ProtNLM"/>
    </source>
</evidence>
<keyword evidence="2" id="KW-1185">Reference proteome</keyword>
<dbReference type="SUPFAM" id="SSF53335">
    <property type="entry name" value="S-adenosyl-L-methionine-dependent methyltransferases"/>
    <property type="match status" value="1"/>
</dbReference>
<dbReference type="InterPro" id="IPR029063">
    <property type="entry name" value="SAM-dependent_MTases_sf"/>
</dbReference>
<dbReference type="RefSeq" id="WP_076161849.1">
    <property type="nucleotide sequence ID" value="NZ_JBEZVB010000016.1"/>
</dbReference>
<dbReference type="AlphaFoldDB" id="A0A1R0KTU8"/>
<dbReference type="GO" id="GO:0016274">
    <property type="term" value="F:protein-arginine N-methyltransferase activity"/>
    <property type="evidence" value="ECO:0007669"/>
    <property type="project" value="InterPro"/>
</dbReference>
<dbReference type="Proteomes" id="UP000187486">
    <property type="component" value="Unassembled WGS sequence"/>
</dbReference>
<dbReference type="EMBL" id="MQUQ01000008">
    <property type="protein sequence ID" value="OLZ51485.1"/>
    <property type="molecule type" value="Genomic_DNA"/>
</dbReference>